<keyword evidence="6 13" id="KW-0808">Transferase</keyword>
<dbReference type="GO" id="GO:0005524">
    <property type="term" value="F:ATP binding"/>
    <property type="evidence" value="ECO:0007669"/>
    <property type="project" value="UniProtKB-UniRule"/>
</dbReference>
<evidence type="ECO:0000256" key="11">
    <source>
        <dbReference type="ARBA" id="ARBA00049375"/>
    </source>
</evidence>
<keyword evidence="5 13" id="KW-0028">Amino-acid biosynthesis</keyword>
<evidence type="ECO:0000256" key="10">
    <source>
        <dbReference type="ARBA" id="ARBA00022840"/>
    </source>
</evidence>
<sequence length="291" mass="31713">MKITVPATSANLGCGFDSIGIAVNRYLTIEVLEKADVWQVEHTLGEEIPSNADNLLIETALQVKSDLVPHRIKMTSDIPLTRGLGSSSSVIVAGIELANQLGKLELTQDEKLNIACKIEGHPDNVAPALLGNLVVASFIDGEAYAIPLHFPYCALLAYIPNTELSTKRSREVLPSSLSFEDAVKASAISNVMIAALSKHHLHLAGKMIEQDLFHEKYRTPLVPEITTIREIAKKHNAYATYLSGAGPTVMMFVASNLRKNLALELEKLELDGEVVYLEIDRIGVNISGFED</sequence>
<evidence type="ECO:0000256" key="5">
    <source>
        <dbReference type="ARBA" id="ARBA00022605"/>
    </source>
</evidence>
<proteinExistence type="inferred from homology"/>
<feature type="binding site" evidence="13">
    <location>
        <begin position="79"/>
        <end position="89"/>
    </location>
    <ligand>
        <name>ATP</name>
        <dbReference type="ChEBI" id="CHEBI:30616"/>
    </ligand>
</feature>
<evidence type="ECO:0000256" key="2">
    <source>
        <dbReference type="ARBA" id="ARBA00007370"/>
    </source>
</evidence>
<dbReference type="RefSeq" id="WP_078808043.1">
    <property type="nucleotide sequence ID" value="NZ_FUXI01000028.1"/>
</dbReference>
<dbReference type="PANTHER" id="PTHR20861:SF1">
    <property type="entry name" value="HOMOSERINE KINASE"/>
    <property type="match status" value="1"/>
</dbReference>
<dbReference type="Pfam" id="PF08544">
    <property type="entry name" value="GHMP_kinases_C"/>
    <property type="match status" value="1"/>
</dbReference>
<dbReference type="HAMAP" id="MF_00384">
    <property type="entry name" value="Homoser_kinase"/>
    <property type="match status" value="1"/>
</dbReference>
<name>A0A1T4QBV5_9ENTE</name>
<protein>
    <recommendedName>
        <fullName evidence="4 13">Homoserine kinase</fullName>
        <shortName evidence="13">HK</shortName>
        <shortName evidence="13">HSK</shortName>
        <ecNumber evidence="3 13">2.7.1.39</ecNumber>
    </recommendedName>
</protein>
<dbReference type="STRING" id="263852.SAMN02745116_02128"/>
<dbReference type="EMBL" id="FUXI01000028">
    <property type="protein sequence ID" value="SKA01107.1"/>
    <property type="molecule type" value="Genomic_DNA"/>
</dbReference>
<keyword evidence="8 13" id="KW-0547">Nucleotide-binding</keyword>
<evidence type="ECO:0000256" key="4">
    <source>
        <dbReference type="ARBA" id="ARBA00017858"/>
    </source>
</evidence>
<dbReference type="PANTHER" id="PTHR20861">
    <property type="entry name" value="HOMOSERINE/4-DIPHOSPHOCYTIDYL-2-C-METHYL-D-ERYTHRITOL KINASE"/>
    <property type="match status" value="1"/>
</dbReference>
<evidence type="ECO:0000313" key="17">
    <source>
        <dbReference type="Proteomes" id="UP000190328"/>
    </source>
</evidence>
<dbReference type="UniPathway" id="UPA00050">
    <property type="reaction ID" value="UER00064"/>
</dbReference>
<dbReference type="InterPro" id="IPR036554">
    <property type="entry name" value="GHMP_kinase_C_sf"/>
</dbReference>
<dbReference type="InterPro" id="IPR013750">
    <property type="entry name" value="GHMP_kinase_C_dom"/>
</dbReference>
<dbReference type="PROSITE" id="PS00627">
    <property type="entry name" value="GHMP_KINASES_ATP"/>
    <property type="match status" value="1"/>
</dbReference>
<dbReference type="PRINTS" id="PR00958">
    <property type="entry name" value="HOMSERKINASE"/>
</dbReference>
<dbReference type="InterPro" id="IPR000870">
    <property type="entry name" value="Homoserine_kinase"/>
</dbReference>
<dbReference type="EC" id="2.7.1.39" evidence="3 13"/>
<dbReference type="SUPFAM" id="SSF54211">
    <property type="entry name" value="Ribosomal protein S5 domain 2-like"/>
    <property type="match status" value="1"/>
</dbReference>
<accession>A0A1T4QBV5</accession>
<feature type="domain" description="GHMP kinase C-terminal" evidence="15">
    <location>
        <begin position="192"/>
        <end position="255"/>
    </location>
</feature>
<evidence type="ECO:0000256" key="13">
    <source>
        <dbReference type="HAMAP-Rule" id="MF_00384"/>
    </source>
</evidence>
<dbReference type="PIRSF" id="PIRSF000676">
    <property type="entry name" value="Homoser_kin"/>
    <property type="match status" value="1"/>
</dbReference>
<comment type="pathway">
    <text evidence="1 13">Amino-acid biosynthesis; L-threonine biosynthesis; L-threonine from L-aspartate: step 4/5.</text>
</comment>
<dbReference type="GO" id="GO:0005737">
    <property type="term" value="C:cytoplasm"/>
    <property type="evidence" value="ECO:0007669"/>
    <property type="project" value="UniProtKB-SubCell"/>
</dbReference>
<dbReference type="Pfam" id="PF00288">
    <property type="entry name" value="GHMP_kinases_N"/>
    <property type="match status" value="1"/>
</dbReference>
<evidence type="ECO:0000259" key="15">
    <source>
        <dbReference type="Pfam" id="PF08544"/>
    </source>
</evidence>
<evidence type="ECO:0000256" key="12">
    <source>
        <dbReference type="ARBA" id="ARBA00049954"/>
    </source>
</evidence>
<dbReference type="AlphaFoldDB" id="A0A1T4QBV5"/>
<evidence type="ECO:0000256" key="9">
    <source>
        <dbReference type="ARBA" id="ARBA00022777"/>
    </source>
</evidence>
<evidence type="ECO:0000256" key="8">
    <source>
        <dbReference type="ARBA" id="ARBA00022741"/>
    </source>
</evidence>
<feature type="domain" description="GHMP kinase N-terminal" evidence="14">
    <location>
        <begin position="55"/>
        <end position="131"/>
    </location>
</feature>
<keyword evidence="7 13" id="KW-0791">Threonine biosynthesis</keyword>
<evidence type="ECO:0000256" key="7">
    <source>
        <dbReference type="ARBA" id="ARBA00022697"/>
    </source>
</evidence>
<evidence type="ECO:0000256" key="1">
    <source>
        <dbReference type="ARBA" id="ARBA00005015"/>
    </source>
</evidence>
<dbReference type="OrthoDB" id="9769912at2"/>
<keyword evidence="10 13" id="KW-0067">ATP-binding</keyword>
<dbReference type="GO" id="GO:0009088">
    <property type="term" value="P:threonine biosynthetic process"/>
    <property type="evidence" value="ECO:0007669"/>
    <property type="project" value="UniProtKB-UniRule"/>
</dbReference>
<dbReference type="NCBIfam" id="TIGR00191">
    <property type="entry name" value="thrB"/>
    <property type="match status" value="1"/>
</dbReference>
<dbReference type="Gene3D" id="3.30.70.890">
    <property type="entry name" value="GHMP kinase, C-terminal domain"/>
    <property type="match status" value="1"/>
</dbReference>
<comment type="subcellular location">
    <subcellularLocation>
        <location evidence="13">Cytoplasm</location>
    </subcellularLocation>
</comment>
<evidence type="ECO:0000256" key="3">
    <source>
        <dbReference type="ARBA" id="ARBA00012078"/>
    </source>
</evidence>
<evidence type="ECO:0000259" key="14">
    <source>
        <dbReference type="Pfam" id="PF00288"/>
    </source>
</evidence>
<dbReference type="SUPFAM" id="SSF55060">
    <property type="entry name" value="GHMP Kinase, C-terminal domain"/>
    <property type="match status" value="1"/>
</dbReference>
<keyword evidence="9 13" id="KW-0418">Kinase</keyword>
<dbReference type="Gene3D" id="3.30.230.10">
    <property type="match status" value="1"/>
</dbReference>
<dbReference type="InterPro" id="IPR014721">
    <property type="entry name" value="Ribsml_uS5_D2-typ_fold_subgr"/>
</dbReference>
<comment type="catalytic activity">
    <reaction evidence="11 13">
        <text>L-homoserine + ATP = O-phospho-L-homoserine + ADP + H(+)</text>
        <dbReference type="Rhea" id="RHEA:13985"/>
        <dbReference type="ChEBI" id="CHEBI:15378"/>
        <dbReference type="ChEBI" id="CHEBI:30616"/>
        <dbReference type="ChEBI" id="CHEBI:57476"/>
        <dbReference type="ChEBI" id="CHEBI:57590"/>
        <dbReference type="ChEBI" id="CHEBI:456216"/>
        <dbReference type="EC" id="2.7.1.39"/>
    </reaction>
</comment>
<keyword evidence="13" id="KW-0963">Cytoplasm</keyword>
<dbReference type="InterPro" id="IPR006203">
    <property type="entry name" value="GHMP_knse_ATP-bd_CS"/>
</dbReference>
<dbReference type="InterPro" id="IPR006204">
    <property type="entry name" value="GHMP_kinase_N_dom"/>
</dbReference>
<organism evidence="16 17">
    <name type="scientific">Pilibacter termitis</name>
    <dbReference type="NCBI Taxonomy" id="263852"/>
    <lineage>
        <taxon>Bacteria</taxon>
        <taxon>Bacillati</taxon>
        <taxon>Bacillota</taxon>
        <taxon>Bacilli</taxon>
        <taxon>Lactobacillales</taxon>
        <taxon>Enterococcaceae</taxon>
        <taxon>Pilibacter</taxon>
    </lineage>
</organism>
<dbReference type="GO" id="GO:0004413">
    <property type="term" value="F:homoserine kinase activity"/>
    <property type="evidence" value="ECO:0007669"/>
    <property type="project" value="UniProtKB-UniRule"/>
</dbReference>
<dbReference type="Proteomes" id="UP000190328">
    <property type="component" value="Unassembled WGS sequence"/>
</dbReference>
<keyword evidence="17" id="KW-1185">Reference proteome</keyword>
<evidence type="ECO:0000256" key="6">
    <source>
        <dbReference type="ARBA" id="ARBA00022679"/>
    </source>
</evidence>
<dbReference type="InterPro" id="IPR020568">
    <property type="entry name" value="Ribosomal_Su5_D2-typ_SF"/>
</dbReference>
<comment type="similarity">
    <text evidence="2 13">Belongs to the GHMP kinase family. Homoserine kinase subfamily.</text>
</comment>
<comment type="function">
    <text evidence="12 13">Catalyzes the ATP-dependent phosphorylation of L-homoserine to L-homoserine phosphate.</text>
</comment>
<evidence type="ECO:0000313" key="16">
    <source>
        <dbReference type="EMBL" id="SKA01107.1"/>
    </source>
</evidence>
<reference evidence="17" key="1">
    <citation type="submission" date="2017-02" db="EMBL/GenBank/DDBJ databases">
        <authorList>
            <person name="Varghese N."/>
            <person name="Submissions S."/>
        </authorList>
    </citation>
    <scope>NUCLEOTIDE SEQUENCE [LARGE SCALE GENOMIC DNA]</scope>
    <source>
        <strain evidence="17">ATCC BAA-1030</strain>
    </source>
</reference>
<gene>
    <name evidence="13" type="primary">thrB</name>
    <name evidence="16" type="ORF">SAMN02745116_02128</name>
</gene>